<feature type="region of interest" description="Disordered" evidence="1">
    <location>
        <begin position="1"/>
        <end position="55"/>
    </location>
</feature>
<evidence type="ECO:0000313" key="2">
    <source>
        <dbReference type="EMBL" id="RSL30838.1"/>
    </source>
</evidence>
<proteinExistence type="predicted"/>
<evidence type="ECO:0000256" key="1">
    <source>
        <dbReference type="SAM" id="MobiDB-lite"/>
    </source>
</evidence>
<protein>
    <submittedName>
        <fullName evidence="2">DUF4025 domain-containing protein</fullName>
    </submittedName>
</protein>
<dbReference type="AlphaFoldDB" id="A0A428MXF7"/>
<dbReference type="Proteomes" id="UP000275076">
    <property type="component" value="Unassembled WGS sequence"/>
</dbReference>
<dbReference type="InterPro" id="IPR025100">
    <property type="entry name" value="DUF4025"/>
</dbReference>
<comment type="caution">
    <text evidence="2">The sequence shown here is derived from an EMBL/GenBank/DDBJ whole genome shotgun (WGS) entry which is preliminary data.</text>
</comment>
<dbReference type="EMBL" id="RBVX01000031">
    <property type="protein sequence ID" value="RSL30838.1"/>
    <property type="molecule type" value="Genomic_DNA"/>
</dbReference>
<dbReference type="RefSeq" id="WP_125559812.1">
    <property type="nucleotide sequence ID" value="NZ_RBVX01000031.1"/>
</dbReference>
<name>A0A428MXF7_9BACI</name>
<reference evidence="2 3" key="1">
    <citation type="submission" date="2018-10" db="EMBL/GenBank/DDBJ databases">
        <title>Draft genome sequence of Bacillus salarius IM0101, isolated from a hypersaline soil in Inner Mongolia, China.</title>
        <authorList>
            <person name="Yamprayoonswat W."/>
            <person name="Boonvisut S."/>
            <person name="Jumpathong W."/>
            <person name="Sittihan S."/>
            <person name="Ruangsuj P."/>
            <person name="Wanthongcharoen S."/>
            <person name="Thongpramul N."/>
            <person name="Pimmason S."/>
            <person name="Yu B."/>
            <person name="Yasawong M."/>
        </authorList>
    </citation>
    <scope>NUCLEOTIDE SEQUENCE [LARGE SCALE GENOMIC DNA]</scope>
    <source>
        <strain evidence="2 3">IM0101</strain>
    </source>
</reference>
<gene>
    <name evidence="2" type="ORF">D7Z54_23895</name>
</gene>
<dbReference type="Pfam" id="PF13217">
    <property type="entry name" value="DUF4025"/>
    <property type="match status" value="1"/>
</dbReference>
<accession>A0A428MXF7</accession>
<organism evidence="2 3">
    <name type="scientific">Salibacterium salarium</name>
    <dbReference type="NCBI Taxonomy" id="284579"/>
    <lineage>
        <taxon>Bacteria</taxon>
        <taxon>Bacillati</taxon>
        <taxon>Bacillota</taxon>
        <taxon>Bacilli</taxon>
        <taxon>Bacillales</taxon>
        <taxon>Bacillaceae</taxon>
    </lineage>
</organism>
<evidence type="ECO:0000313" key="3">
    <source>
        <dbReference type="Proteomes" id="UP000275076"/>
    </source>
</evidence>
<keyword evidence="3" id="KW-1185">Reference proteome</keyword>
<feature type="compositionally biased region" description="Basic and acidic residues" evidence="1">
    <location>
        <begin position="1"/>
        <end position="16"/>
    </location>
</feature>
<dbReference type="OrthoDB" id="2476089at2"/>
<sequence>MDKKSTNTDKTYHPDDYNSNESVSRGLADTHEQVSDTYTAGTIDELNKRTSRKKQ</sequence>